<dbReference type="AlphaFoldDB" id="A0A136II32"/>
<accession>A0A136II32</accession>
<dbReference type="Proteomes" id="UP000070501">
    <property type="component" value="Unassembled WGS sequence"/>
</dbReference>
<gene>
    <name evidence="2" type="ORF">Micbo1qcDRAFT_170115</name>
</gene>
<dbReference type="InParanoid" id="A0A136II32"/>
<reference evidence="3" key="1">
    <citation type="submission" date="2016-02" db="EMBL/GenBank/DDBJ databases">
        <title>Draft genome sequence of Microdochium bolleyi, a fungal endophyte of beachgrass.</title>
        <authorList>
            <consortium name="DOE Joint Genome Institute"/>
            <person name="David A.S."/>
            <person name="May G."/>
            <person name="Haridas S."/>
            <person name="Lim J."/>
            <person name="Wang M."/>
            <person name="Labutti K."/>
            <person name="Lipzen A."/>
            <person name="Barry K."/>
            <person name="Grigoriev I.V."/>
        </authorList>
    </citation>
    <scope>NUCLEOTIDE SEQUENCE [LARGE SCALE GENOMIC DNA]</scope>
    <source>
        <strain evidence="3">J235TASD1</strain>
    </source>
</reference>
<organism evidence="2 3">
    <name type="scientific">Microdochium bolleyi</name>
    <dbReference type="NCBI Taxonomy" id="196109"/>
    <lineage>
        <taxon>Eukaryota</taxon>
        <taxon>Fungi</taxon>
        <taxon>Dikarya</taxon>
        <taxon>Ascomycota</taxon>
        <taxon>Pezizomycotina</taxon>
        <taxon>Sordariomycetes</taxon>
        <taxon>Xylariomycetidae</taxon>
        <taxon>Xylariales</taxon>
        <taxon>Microdochiaceae</taxon>
        <taxon>Microdochium</taxon>
    </lineage>
</organism>
<evidence type="ECO:0000256" key="1">
    <source>
        <dbReference type="SAM" id="MobiDB-lite"/>
    </source>
</evidence>
<sequence length="64" mass="6992">MGRIRRVRKHLGTSQEPGGVQRAPATMGSPPTALGRRHDPQNTRASTRETYQGPEDGTEGPEPR</sequence>
<feature type="compositionally biased region" description="Basic residues" evidence="1">
    <location>
        <begin position="1"/>
        <end position="11"/>
    </location>
</feature>
<evidence type="ECO:0000313" key="3">
    <source>
        <dbReference type="Proteomes" id="UP000070501"/>
    </source>
</evidence>
<name>A0A136II32_9PEZI</name>
<feature type="region of interest" description="Disordered" evidence="1">
    <location>
        <begin position="1"/>
        <end position="64"/>
    </location>
</feature>
<keyword evidence="3" id="KW-1185">Reference proteome</keyword>
<proteinExistence type="predicted"/>
<protein>
    <submittedName>
        <fullName evidence="2">Uncharacterized protein</fullName>
    </submittedName>
</protein>
<dbReference type="EMBL" id="KQ964389">
    <property type="protein sequence ID" value="KXJ84603.1"/>
    <property type="molecule type" value="Genomic_DNA"/>
</dbReference>
<evidence type="ECO:0000313" key="2">
    <source>
        <dbReference type="EMBL" id="KXJ84603.1"/>
    </source>
</evidence>